<proteinExistence type="predicted"/>
<dbReference type="HOGENOM" id="CLU_202286_0_0_7"/>
<dbReference type="KEGG" id="dvm:DvMF_0228"/>
<gene>
    <name evidence="1" type="ordered locus">DvMF_0228</name>
</gene>
<dbReference type="OrthoDB" id="9878381at2"/>
<dbReference type="AlphaFoldDB" id="B8DPA0"/>
<dbReference type="EMBL" id="CP001197">
    <property type="protein sequence ID" value="ACL07187.1"/>
    <property type="molecule type" value="Genomic_DNA"/>
</dbReference>
<evidence type="ECO:0008006" key="2">
    <source>
        <dbReference type="Google" id="ProtNLM"/>
    </source>
</evidence>
<name>B8DPA0_NITV9</name>
<sequence length="64" mass="7504">MSKKIQVSFSDKQVELLERLKGEFGETDADVVRNIVVAWLAEKSFISTVIKQRIIYEMSERKER</sequence>
<reference evidence="1" key="1">
    <citation type="submission" date="2008-10" db="EMBL/GenBank/DDBJ databases">
        <title>Complete sequence of Desulfovibrio vulgaris str. 'Miyazaki F'.</title>
        <authorList>
            <person name="Lucas S."/>
            <person name="Copeland A."/>
            <person name="Lapidus A."/>
            <person name="Glavina del Rio T."/>
            <person name="Dalin E."/>
            <person name="Tice H."/>
            <person name="Bruce D."/>
            <person name="Goodwin L."/>
            <person name="Pitluck S."/>
            <person name="Sims D."/>
            <person name="Brettin T."/>
            <person name="Detter J.C."/>
            <person name="Han C."/>
            <person name="Larimer F."/>
            <person name="Land M."/>
            <person name="Hauser L."/>
            <person name="Kyrpides N."/>
            <person name="Mikhailova N."/>
            <person name="Hazen T.C."/>
            <person name="Richardson P."/>
        </authorList>
    </citation>
    <scope>NUCLEOTIDE SEQUENCE</scope>
    <source>
        <strain evidence="1">Miyazaki F</strain>
    </source>
</reference>
<dbReference type="eggNOG" id="ENOG50343MG">
    <property type="taxonomic scope" value="Bacteria"/>
</dbReference>
<accession>B8DPA0</accession>
<protein>
    <recommendedName>
        <fullName evidence="2">CopG family transcriptional regulator</fullName>
    </recommendedName>
</protein>
<organism evidence="1">
    <name type="scientific">Nitratidesulfovibrio vulgaris (strain DSM 19637 / Miyazaki F)</name>
    <name type="common">Desulfovibrio vulgaris</name>
    <dbReference type="NCBI Taxonomy" id="883"/>
    <lineage>
        <taxon>Bacteria</taxon>
        <taxon>Pseudomonadati</taxon>
        <taxon>Thermodesulfobacteriota</taxon>
        <taxon>Desulfovibrionia</taxon>
        <taxon>Desulfovibrionales</taxon>
        <taxon>Desulfovibrionaceae</taxon>
        <taxon>Nitratidesulfovibrio</taxon>
    </lineage>
</organism>
<evidence type="ECO:0000313" key="1">
    <source>
        <dbReference type="EMBL" id="ACL07187.1"/>
    </source>
</evidence>
<dbReference type="STRING" id="883.DvMF_0228"/>